<dbReference type="PIRSF" id="PIRSF037505">
    <property type="entry name" value="Betaine_HMT"/>
    <property type="match status" value="1"/>
</dbReference>
<dbReference type="Gene3D" id="3.20.20.330">
    <property type="entry name" value="Homocysteine-binding-like domain"/>
    <property type="match status" value="1"/>
</dbReference>
<dbReference type="Proteomes" id="UP001317963">
    <property type="component" value="Chromosome"/>
</dbReference>
<dbReference type="Pfam" id="PF02574">
    <property type="entry name" value="S-methyl_trans"/>
    <property type="match status" value="1"/>
</dbReference>
<gene>
    <name evidence="5" type="ORF">E0F26_09635</name>
</gene>
<feature type="domain" description="Hcy-binding" evidence="4">
    <location>
        <begin position="1"/>
        <end position="291"/>
    </location>
</feature>
<evidence type="ECO:0000256" key="2">
    <source>
        <dbReference type="ARBA" id="ARBA00022679"/>
    </source>
</evidence>
<dbReference type="SUPFAM" id="SSF82282">
    <property type="entry name" value="Homocysteine S-methyltransferase"/>
    <property type="match status" value="1"/>
</dbReference>
<feature type="binding site" evidence="3">
    <location>
        <position position="277"/>
    </location>
    <ligand>
        <name>Zn(2+)</name>
        <dbReference type="ChEBI" id="CHEBI:29105"/>
    </ligand>
</feature>
<dbReference type="PROSITE" id="PS50970">
    <property type="entry name" value="HCY"/>
    <property type="match status" value="1"/>
</dbReference>
<name>A0ABY6Q7V3_9GAMM</name>
<dbReference type="EMBL" id="CP036501">
    <property type="protein sequence ID" value="UZP74978.1"/>
    <property type="molecule type" value="Genomic_DNA"/>
</dbReference>
<keyword evidence="6" id="KW-1185">Reference proteome</keyword>
<dbReference type="PANTHER" id="PTHR11103:SF18">
    <property type="entry name" value="SLR1189 PROTEIN"/>
    <property type="match status" value="1"/>
</dbReference>
<evidence type="ECO:0000259" key="4">
    <source>
        <dbReference type="PROSITE" id="PS50970"/>
    </source>
</evidence>
<dbReference type="PANTHER" id="PTHR11103">
    <property type="entry name" value="SLR1189 PROTEIN"/>
    <property type="match status" value="1"/>
</dbReference>
<dbReference type="InterPro" id="IPR036589">
    <property type="entry name" value="HCY_dom_sf"/>
</dbReference>
<keyword evidence="3" id="KW-0862">Zinc</keyword>
<proteinExistence type="predicted"/>
<organism evidence="5 6">
    <name type="scientific">Candidatus Paraluminiphilus aquimaris</name>
    <dbReference type="NCBI Taxonomy" id="2518994"/>
    <lineage>
        <taxon>Bacteria</taxon>
        <taxon>Pseudomonadati</taxon>
        <taxon>Pseudomonadota</taxon>
        <taxon>Gammaproteobacteria</taxon>
        <taxon>Cellvibrionales</taxon>
        <taxon>Halieaceae</taxon>
        <taxon>Candidatus Paraluminiphilus</taxon>
    </lineage>
</organism>
<reference evidence="5 6" key="1">
    <citation type="submission" date="2019-02" db="EMBL/GenBank/DDBJ databases">
        <title>Halieaceae_genomes.</title>
        <authorList>
            <person name="Li S.-H."/>
        </authorList>
    </citation>
    <scope>NUCLEOTIDE SEQUENCE [LARGE SCALE GENOMIC DNA]</scope>
    <source>
        <strain evidence="5 6">JH123</strain>
    </source>
</reference>
<sequence>MSKITLLDGGLGQELIKRSSAPPHPLWSTKVMLDEPHLVADIHRDFCDAGARVICLNTYAISRHRLKTYAPEYSVKEMLDAAVSTARQGIGSASSGDSVSIVASLPPLNASYDHTVAPDFDSAYEQYSELVTLQKDAVDGFLLETMSNITEATAGAKAIRDAGVVGAVAFTLNDKDPRELRSGETLEEAIAAVKPYTPDAIMVNCSTPEVVTEGLKIALKSGVRCGAYANGFTSVEALVPGSTVDRLSSRVDLGPAEYLAFVKTWLEMGVQIIGGCCEIGPDHIRAIRTYLDEKAIETTDALIP</sequence>
<dbReference type="InterPro" id="IPR003726">
    <property type="entry name" value="HCY_dom"/>
</dbReference>
<comment type="cofactor">
    <cofactor evidence="3">
        <name>Zn(2+)</name>
        <dbReference type="ChEBI" id="CHEBI:29105"/>
    </cofactor>
</comment>
<feature type="binding site" evidence="3">
    <location>
        <position position="205"/>
    </location>
    <ligand>
        <name>Zn(2+)</name>
        <dbReference type="ChEBI" id="CHEBI:29105"/>
    </ligand>
</feature>
<evidence type="ECO:0000256" key="3">
    <source>
        <dbReference type="PROSITE-ProRule" id="PRU00333"/>
    </source>
</evidence>
<keyword evidence="1 3" id="KW-0489">Methyltransferase</keyword>
<accession>A0ABY6Q7V3</accession>
<feature type="binding site" evidence="3">
    <location>
        <position position="276"/>
    </location>
    <ligand>
        <name>Zn(2+)</name>
        <dbReference type="ChEBI" id="CHEBI:29105"/>
    </ligand>
</feature>
<dbReference type="RefSeq" id="WP_279241446.1">
    <property type="nucleotide sequence ID" value="NZ_CP036501.1"/>
</dbReference>
<evidence type="ECO:0000313" key="5">
    <source>
        <dbReference type="EMBL" id="UZP74978.1"/>
    </source>
</evidence>
<keyword evidence="3" id="KW-0479">Metal-binding</keyword>
<evidence type="ECO:0000313" key="6">
    <source>
        <dbReference type="Proteomes" id="UP001317963"/>
    </source>
</evidence>
<protein>
    <submittedName>
        <fullName evidence="5">Homocysteine S-methyltransferase family protein</fullName>
    </submittedName>
</protein>
<keyword evidence="2 3" id="KW-0808">Transferase</keyword>
<evidence type="ECO:0000256" key="1">
    <source>
        <dbReference type="ARBA" id="ARBA00022603"/>
    </source>
</evidence>
<dbReference type="InterPro" id="IPR017226">
    <property type="entry name" value="BHMT-like"/>
</dbReference>